<dbReference type="EMBL" id="VSSQ01007043">
    <property type="protein sequence ID" value="MPM34669.1"/>
    <property type="molecule type" value="Genomic_DNA"/>
</dbReference>
<accession>A0A644Z287</accession>
<comment type="caution">
    <text evidence="1">The sequence shown here is derived from an EMBL/GenBank/DDBJ whole genome shotgun (WGS) entry which is preliminary data.</text>
</comment>
<gene>
    <name evidence="1" type="ORF">SDC9_81256</name>
</gene>
<protein>
    <recommendedName>
        <fullName evidence="2">Glycosyl transferase family 1 domain-containing protein</fullName>
    </recommendedName>
</protein>
<name>A0A644Z287_9ZZZZ</name>
<evidence type="ECO:0000313" key="1">
    <source>
        <dbReference type="EMBL" id="MPM34669.1"/>
    </source>
</evidence>
<organism evidence="1">
    <name type="scientific">bioreactor metagenome</name>
    <dbReference type="NCBI Taxonomy" id="1076179"/>
    <lineage>
        <taxon>unclassified sequences</taxon>
        <taxon>metagenomes</taxon>
        <taxon>ecological metagenomes</taxon>
    </lineage>
</organism>
<proteinExistence type="predicted"/>
<reference evidence="1" key="1">
    <citation type="submission" date="2019-08" db="EMBL/GenBank/DDBJ databases">
        <authorList>
            <person name="Kucharzyk K."/>
            <person name="Murdoch R.W."/>
            <person name="Higgins S."/>
            <person name="Loffler F."/>
        </authorList>
    </citation>
    <scope>NUCLEOTIDE SEQUENCE</scope>
</reference>
<dbReference type="Gene3D" id="3.40.50.2000">
    <property type="entry name" value="Glycogen Phosphorylase B"/>
    <property type="match status" value="2"/>
</dbReference>
<evidence type="ECO:0008006" key="2">
    <source>
        <dbReference type="Google" id="ProtNLM"/>
    </source>
</evidence>
<dbReference type="SUPFAM" id="SSF53756">
    <property type="entry name" value="UDP-Glycosyltransferase/glycogen phosphorylase"/>
    <property type="match status" value="1"/>
</dbReference>
<sequence>MQEVIAHEHNGLLVEHDNAASLADALQRVLTQPELGERLAAQGHEDANTLYTLERMISRYEALFTQILAGRSAMDFSQI</sequence>
<dbReference type="AlphaFoldDB" id="A0A644Z287"/>